<gene>
    <name evidence="3" type="ORF">CTheo_5703</name>
</gene>
<dbReference type="OrthoDB" id="2747778at2759"/>
<dbReference type="Proteomes" id="UP000383932">
    <property type="component" value="Unassembled WGS sequence"/>
</dbReference>
<feature type="domain" description="Fungal-type protein kinase" evidence="2">
    <location>
        <begin position="836"/>
        <end position="880"/>
    </location>
</feature>
<feature type="compositionally biased region" description="Polar residues" evidence="1">
    <location>
        <begin position="805"/>
        <end position="834"/>
    </location>
</feature>
<reference evidence="3 4" key="1">
    <citation type="journal article" date="2019" name="Fungal Biol. Biotechnol.">
        <title>Draft genome sequence of fastidious pathogen Ceratobasidium theobromae, which causes vascular-streak dieback in Theobroma cacao.</title>
        <authorList>
            <person name="Ali S.S."/>
            <person name="Asman A."/>
            <person name="Shao J."/>
            <person name="Firmansyah A.P."/>
            <person name="Susilo A.W."/>
            <person name="Rosmana A."/>
            <person name="McMahon P."/>
            <person name="Junaid M."/>
            <person name="Guest D."/>
            <person name="Kheng T.Y."/>
            <person name="Meinhardt L.W."/>
            <person name="Bailey B.A."/>
        </authorList>
    </citation>
    <scope>NUCLEOTIDE SEQUENCE [LARGE SCALE GENOMIC DNA]</scope>
    <source>
        <strain evidence="3 4">CT2</strain>
    </source>
</reference>
<feature type="compositionally biased region" description="Polar residues" evidence="1">
    <location>
        <begin position="297"/>
        <end position="306"/>
    </location>
</feature>
<accession>A0A5N5QGK6</accession>
<evidence type="ECO:0000259" key="2">
    <source>
        <dbReference type="Pfam" id="PF17667"/>
    </source>
</evidence>
<dbReference type="AlphaFoldDB" id="A0A5N5QGK6"/>
<feature type="region of interest" description="Disordered" evidence="1">
    <location>
        <begin position="74"/>
        <end position="169"/>
    </location>
</feature>
<evidence type="ECO:0000313" key="4">
    <source>
        <dbReference type="Proteomes" id="UP000383932"/>
    </source>
</evidence>
<dbReference type="PANTHER" id="PTHR38248">
    <property type="entry name" value="FUNK1 6"/>
    <property type="match status" value="1"/>
</dbReference>
<protein>
    <recommendedName>
        <fullName evidence="2">Fungal-type protein kinase domain-containing protein</fullName>
    </recommendedName>
</protein>
<dbReference type="Pfam" id="PF17667">
    <property type="entry name" value="Pkinase_fungal"/>
    <property type="match status" value="2"/>
</dbReference>
<feature type="region of interest" description="Disordered" evidence="1">
    <location>
        <begin position="764"/>
        <end position="842"/>
    </location>
</feature>
<feature type="domain" description="Fungal-type protein kinase" evidence="2">
    <location>
        <begin position="329"/>
        <end position="697"/>
    </location>
</feature>
<keyword evidence="4" id="KW-1185">Reference proteome</keyword>
<dbReference type="InterPro" id="IPR011009">
    <property type="entry name" value="Kinase-like_dom_sf"/>
</dbReference>
<organism evidence="3 4">
    <name type="scientific">Ceratobasidium theobromae</name>
    <dbReference type="NCBI Taxonomy" id="1582974"/>
    <lineage>
        <taxon>Eukaryota</taxon>
        <taxon>Fungi</taxon>
        <taxon>Dikarya</taxon>
        <taxon>Basidiomycota</taxon>
        <taxon>Agaricomycotina</taxon>
        <taxon>Agaricomycetes</taxon>
        <taxon>Cantharellales</taxon>
        <taxon>Ceratobasidiaceae</taxon>
        <taxon>Ceratobasidium</taxon>
    </lineage>
</organism>
<comment type="caution">
    <text evidence="3">The sequence shown here is derived from an EMBL/GenBank/DDBJ whole genome shotgun (WGS) entry which is preliminary data.</text>
</comment>
<dbReference type="PANTHER" id="PTHR38248:SF2">
    <property type="entry name" value="FUNK1 11"/>
    <property type="match status" value="1"/>
</dbReference>
<feature type="compositionally biased region" description="Acidic residues" evidence="1">
    <location>
        <begin position="277"/>
        <end position="291"/>
    </location>
</feature>
<dbReference type="InterPro" id="IPR040976">
    <property type="entry name" value="Pkinase_fungal"/>
</dbReference>
<feature type="region of interest" description="Disordered" evidence="1">
    <location>
        <begin position="251"/>
        <end position="313"/>
    </location>
</feature>
<feature type="compositionally biased region" description="Polar residues" evidence="1">
    <location>
        <begin position="143"/>
        <end position="153"/>
    </location>
</feature>
<dbReference type="EMBL" id="SSOP01000140">
    <property type="protein sequence ID" value="KAB5590860.1"/>
    <property type="molecule type" value="Genomic_DNA"/>
</dbReference>
<dbReference type="SUPFAM" id="SSF56112">
    <property type="entry name" value="Protein kinase-like (PK-like)"/>
    <property type="match status" value="1"/>
</dbReference>
<name>A0A5N5QGK6_9AGAM</name>
<evidence type="ECO:0000313" key="3">
    <source>
        <dbReference type="EMBL" id="KAB5590860.1"/>
    </source>
</evidence>
<evidence type="ECO:0000256" key="1">
    <source>
        <dbReference type="SAM" id="MobiDB-lite"/>
    </source>
</evidence>
<sequence length="988" mass="109612">MVHSFPFLAAKFSESVGFGHLILALAWLRVRRPVLNCCVLVSPPPLLGPTRNTVRSPRAKRYLVADGASSSSILGKAVTKDPQTPKTEALTDSDDPSGNHSYSIAPAGPPAPPRPSKRPFEATSNTPFKPTSSRTGGGKSRSMKANKSGASRPTHSHSHASEPATPRATKQITMDALIEEEMRDAILYDPKFIEHFLSGDSSRLGLIAERCRSNNAYDSEEGRWLLPSKISSEDVLYAPLRNILNTIKNAVDDAPSTSGDHEAHPEDHTNQGSDFDTNTDSDSASDSDPDDISSSTQFLNTSNNPIPSDEADTADLKPDLSLFENVTCRHWESLRFPIEVKRLPSHHKHGMKQLSRYARAVFAHQLHRRHLYGMMVCGTEATFVRFDRAGILYSPRIDICKQSDVFTRAFASLLMLDRADEGYDTSFTTKLNSDGRLEYYIDLPESAFKDTTATLTSSGKEPGPEGARPKKRRFMVVEKLCHRKSIRGRATIVLRIREIPNETRPVGSKRKRKADTLDEPDDPNLKEYVLKLIWRDPNRGSEGEVLEQVTGIYGLAQHVWHCDAPGKCRCSPTVEDCAVCVDETVQIAGLKVCENLRDISVYEPPEGEDETQAVPPCVDTTEFHPASRGRKRRIYSYILMSSIGIPLSAAETPHQFMTAVLDAVLGYWRLVNLGILHRDISDGNVMMLDEHQDFQRREWTEDKSKKLKATDPILAESEEKLQEILVKLDRNPVGMLSDFDLYAKHSSVALPEVPVGLLHVTSGASAQPTGASGCGSRSGGSYSSDAPSQDNLAIEVPRPKRRKTNFGSSVAISSTEPETASRPLTTSTRSSQTRGKQRPIDFRTGTPAFMSLRVLEVDPGTPYHHNFVDDLESFFWLIFWSAAAHLDSGSRHPTKKAQKVLDEMDQCDLGSLAHWKGHTLRQCSKKSGASIKLLLKSFDNSWASHSLFINTIVRLGDFFDTFDYDDLSEVSPMNVFLKVVNIILEELN</sequence>
<feature type="compositionally biased region" description="Basic and acidic residues" evidence="1">
    <location>
        <begin position="259"/>
        <end position="269"/>
    </location>
</feature>
<proteinExistence type="predicted"/>